<evidence type="ECO:0000313" key="2">
    <source>
        <dbReference type="Proteomes" id="UP001293718"/>
    </source>
</evidence>
<proteinExistence type="predicted"/>
<dbReference type="RefSeq" id="WP_322467045.1">
    <property type="nucleotide sequence ID" value="NZ_JAXOJX010000041.1"/>
</dbReference>
<sequence length="107" mass="11779">MDNVIVTADEELTADQVRAALRFDGRVMVRVELSPREAQMPKGSTPRSGKQSEYCAPALIYAREGLAVVQPRYRVQFPPARLNTLGPRIGVELARIAASSWATCVVH</sequence>
<protein>
    <submittedName>
        <fullName evidence="1">Uncharacterized protein</fullName>
    </submittedName>
</protein>
<organism evidence="1 2">
    <name type="scientific">Azohydromonas lata</name>
    <dbReference type="NCBI Taxonomy" id="45677"/>
    <lineage>
        <taxon>Bacteria</taxon>
        <taxon>Pseudomonadati</taxon>
        <taxon>Pseudomonadota</taxon>
        <taxon>Betaproteobacteria</taxon>
        <taxon>Burkholderiales</taxon>
        <taxon>Sphaerotilaceae</taxon>
        <taxon>Azohydromonas</taxon>
    </lineage>
</organism>
<evidence type="ECO:0000313" key="1">
    <source>
        <dbReference type="EMBL" id="MDZ5459260.1"/>
    </source>
</evidence>
<reference evidence="1 2" key="1">
    <citation type="submission" date="2023-11" db="EMBL/GenBank/DDBJ databases">
        <title>Draft genome of Azohydromonas lata strain H1 (DSM1123), a polyhydroxyalkanoate producer.</title>
        <authorList>
            <person name="Traversa D."/>
            <person name="D'Addabbo P."/>
            <person name="Pazzani C."/>
            <person name="Manzari C."/>
            <person name="Chiara M."/>
            <person name="Scrascia M."/>
        </authorList>
    </citation>
    <scope>NUCLEOTIDE SEQUENCE [LARGE SCALE GENOMIC DNA]</scope>
    <source>
        <strain evidence="1 2">H1</strain>
    </source>
</reference>
<keyword evidence="2" id="KW-1185">Reference proteome</keyword>
<comment type="caution">
    <text evidence="1">The sequence shown here is derived from an EMBL/GenBank/DDBJ whole genome shotgun (WGS) entry which is preliminary data.</text>
</comment>
<accession>A0ABU5IK31</accession>
<dbReference type="Proteomes" id="UP001293718">
    <property type="component" value="Unassembled WGS sequence"/>
</dbReference>
<gene>
    <name evidence="1" type="ORF">SM757_22030</name>
</gene>
<dbReference type="EMBL" id="JAXOJX010000041">
    <property type="protein sequence ID" value="MDZ5459260.1"/>
    <property type="molecule type" value="Genomic_DNA"/>
</dbReference>
<name>A0ABU5IK31_9BURK</name>